<dbReference type="CDD" id="cd11480">
    <property type="entry name" value="SLC5sbd_u4"/>
    <property type="match status" value="1"/>
</dbReference>
<dbReference type="InterPro" id="IPR050277">
    <property type="entry name" value="Sodium:Solute_Symporter"/>
</dbReference>
<dbReference type="PANTHER" id="PTHR48086">
    <property type="entry name" value="SODIUM/PROLINE SYMPORTER-RELATED"/>
    <property type="match status" value="1"/>
</dbReference>
<evidence type="ECO:0000256" key="7">
    <source>
        <dbReference type="ARBA" id="ARBA00022989"/>
    </source>
</evidence>
<gene>
    <name evidence="11" type="ORF">SAMN04487943_108146</name>
</gene>
<feature type="transmembrane region" description="Helical" evidence="10">
    <location>
        <begin position="268"/>
        <end position="293"/>
    </location>
</feature>
<comment type="similarity">
    <text evidence="2 9">Belongs to the sodium:solute symporter (SSF) (TC 2.A.21) family.</text>
</comment>
<evidence type="ECO:0000256" key="6">
    <source>
        <dbReference type="ARBA" id="ARBA00022847"/>
    </source>
</evidence>
<proteinExistence type="inferred from homology"/>
<dbReference type="GO" id="GO:0005886">
    <property type="term" value="C:plasma membrane"/>
    <property type="evidence" value="ECO:0007669"/>
    <property type="project" value="UniProtKB-SubCell"/>
</dbReference>
<dbReference type="PANTHER" id="PTHR48086:SF6">
    <property type="entry name" value="CATION_ACETATE SYMPORTER ACTP"/>
    <property type="match status" value="1"/>
</dbReference>
<name>A0A1I4NEK9_9BACI</name>
<feature type="transmembrane region" description="Helical" evidence="10">
    <location>
        <begin position="235"/>
        <end position="256"/>
    </location>
</feature>
<feature type="transmembrane region" description="Helical" evidence="10">
    <location>
        <begin position="458"/>
        <end position="476"/>
    </location>
</feature>
<feature type="transmembrane region" description="Helical" evidence="10">
    <location>
        <begin position="118"/>
        <end position="145"/>
    </location>
</feature>
<dbReference type="InterPro" id="IPR038377">
    <property type="entry name" value="Na/Glc_symporter_sf"/>
</dbReference>
<dbReference type="PROSITE" id="PS50283">
    <property type="entry name" value="NA_SOLUT_SYMP_3"/>
    <property type="match status" value="1"/>
</dbReference>
<protein>
    <submittedName>
        <fullName evidence="11">Cation/acetate symporter</fullName>
    </submittedName>
</protein>
<reference evidence="12" key="1">
    <citation type="submission" date="2016-10" db="EMBL/GenBank/DDBJ databases">
        <authorList>
            <person name="Varghese N."/>
            <person name="Submissions S."/>
        </authorList>
    </citation>
    <scope>NUCLEOTIDE SEQUENCE [LARGE SCALE GENOMIC DNA]</scope>
    <source>
        <strain evidence="12">CGMCC 1.4250</strain>
    </source>
</reference>
<evidence type="ECO:0000256" key="4">
    <source>
        <dbReference type="ARBA" id="ARBA00022475"/>
    </source>
</evidence>
<keyword evidence="5 10" id="KW-0812">Transmembrane</keyword>
<dbReference type="GO" id="GO:0015293">
    <property type="term" value="F:symporter activity"/>
    <property type="evidence" value="ECO:0007669"/>
    <property type="project" value="UniProtKB-KW"/>
</dbReference>
<feature type="transmembrane region" description="Helical" evidence="10">
    <location>
        <begin position="393"/>
        <end position="418"/>
    </location>
</feature>
<dbReference type="Gene3D" id="1.20.1730.10">
    <property type="entry name" value="Sodium/glucose cotransporter"/>
    <property type="match status" value="1"/>
</dbReference>
<keyword evidence="8 10" id="KW-0472">Membrane</keyword>
<dbReference type="NCBIfam" id="TIGR00813">
    <property type="entry name" value="sss"/>
    <property type="match status" value="1"/>
</dbReference>
<evidence type="ECO:0000256" key="5">
    <source>
        <dbReference type="ARBA" id="ARBA00022692"/>
    </source>
</evidence>
<evidence type="ECO:0000313" key="11">
    <source>
        <dbReference type="EMBL" id="SFM13730.1"/>
    </source>
</evidence>
<feature type="transmembrane region" description="Helical" evidence="10">
    <location>
        <begin position="320"/>
        <end position="349"/>
    </location>
</feature>
<evidence type="ECO:0000256" key="9">
    <source>
        <dbReference type="RuleBase" id="RU362091"/>
    </source>
</evidence>
<feature type="transmembrane region" description="Helical" evidence="10">
    <location>
        <begin position="45"/>
        <end position="68"/>
    </location>
</feature>
<keyword evidence="7 10" id="KW-1133">Transmembrane helix</keyword>
<feature type="transmembrane region" description="Helical" evidence="10">
    <location>
        <begin position="425"/>
        <end position="446"/>
    </location>
</feature>
<evidence type="ECO:0000313" key="12">
    <source>
        <dbReference type="Proteomes" id="UP000198565"/>
    </source>
</evidence>
<feature type="transmembrane region" description="Helical" evidence="10">
    <location>
        <begin position="183"/>
        <end position="202"/>
    </location>
</feature>
<keyword evidence="12" id="KW-1185">Reference proteome</keyword>
<evidence type="ECO:0000256" key="8">
    <source>
        <dbReference type="ARBA" id="ARBA00023136"/>
    </source>
</evidence>
<evidence type="ECO:0000256" key="3">
    <source>
        <dbReference type="ARBA" id="ARBA00022448"/>
    </source>
</evidence>
<evidence type="ECO:0000256" key="1">
    <source>
        <dbReference type="ARBA" id="ARBA00004651"/>
    </source>
</evidence>
<dbReference type="STRING" id="334253.SAMN04487943_108146"/>
<dbReference type="OrthoDB" id="9814523at2"/>
<evidence type="ECO:0000256" key="2">
    <source>
        <dbReference type="ARBA" id="ARBA00006434"/>
    </source>
</evidence>
<dbReference type="GO" id="GO:0006847">
    <property type="term" value="P:plasma membrane acetate transport"/>
    <property type="evidence" value="ECO:0007669"/>
    <property type="project" value="TreeGrafter"/>
</dbReference>
<feature type="transmembrane region" description="Helical" evidence="10">
    <location>
        <begin position="370"/>
        <end position="387"/>
    </location>
</feature>
<sequence>MNFTYFIFFVVIVIGTLVITHWAAERSRTAHQFYVASGSLSGMQNGMAIAGDFISAASFLGITGLIALYGYDGFLYATGFLISYVILLLLIVEPVHRLGTYSVADVITARFPGNRMRAAVAISGICISVLYMIPQLVASGLLIRLLLGVDFRVAVCIIGVLMTVYVAFGGMLATSWVQIIKTVLLMAGTLLVVFILLSWVNWDVFGLINEAVKQSPHEELYFHPGNLFTHPVEKVSLTLTLILGTSGLPHILIRFLTVKNAKEAWVSAMSASWIIGLFYIMTLILGVGTIALVGSETLIQADASGNLAALLLAETVGGDFLIAFVMAVAFATIIAVVTGLIFAATSSFAHDIYYHLWKKKKVEEKKQLQVARIVAVAIGILSILLSIEMEESNVAFLVSITFAIAASTLFPLLILTFYWKRFNRVGAYTTLLSGFLISILLVVSGPEGIGFLPLSNPGILSIPAGFAGGVIGSFAGKRDDKSYEELFLKLYGDKQEAVSHD</sequence>
<dbReference type="Pfam" id="PF00474">
    <property type="entry name" value="SSF"/>
    <property type="match status" value="1"/>
</dbReference>
<organism evidence="11 12">
    <name type="scientific">Gracilibacillus orientalis</name>
    <dbReference type="NCBI Taxonomy" id="334253"/>
    <lineage>
        <taxon>Bacteria</taxon>
        <taxon>Bacillati</taxon>
        <taxon>Bacillota</taxon>
        <taxon>Bacilli</taxon>
        <taxon>Bacillales</taxon>
        <taxon>Bacillaceae</taxon>
        <taxon>Gracilibacillus</taxon>
    </lineage>
</organism>
<keyword evidence="4" id="KW-1003">Cell membrane</keyword>
<feature type="transmembrane region" description="Helical" evidence="10">
    <location>
        <begin position="74"/>
        <end position="92"/>
    </location>
</feature>
<dbReference type="InterPro" id="IPR001734">
    <property type="entry name" value="Na/solute_symporter"/>
</dbReference>
<feature type="transmembrane region" description="Helical" evidence="10">
    <location>
        <begin position="6"/>
        <end position="24"/>
    </location>
</feature>
<evidence type="ECO:0000256" key="10">
    <source>
        <dbReference type="SAM" id="Phobius"/>
    </source>
</evidence>
<dbReference type="GO" id="GO:0015123">
    <property type="term" value="F:acetate transmembrane transporter activity"/>
    <property type="evidence" value="ECO:0007669"/>
    <property type="project" value="TreeGrafter"/>
</dbReference>
<dbReference type="EMBL" id="FOTR01000008">
    <property type="protein sequence ID" value="SFM13730.1"/>
    <property type="molecule type" value="Genomic_DNA"/>
</dbReference>
<dbReference type="AlphaFoldDB" id="A0A1I4NEK9"/>
<keyword evidence="3" id="KW-0813">Transport</keyword>
<keyword evidence="6" id="KW-0769">Symport</keyword>
<accession>A0A1I4NEK9</accession>
<feature type="transmembrane region" description="Helical" evidence="10">
    <location>
        <begin position="151"/>
        <end position="171"/>
    </location>
</feature>
<dbReference type="Proteomes" id="UP000198565">
    <property type="component" value="Unassembled WGS sequence"/>
</dbReference>
<comment type="subcellular location">
    <subcellularLocation>
        <location evidence="1">Cell membrane</location>
        <topology evidence="1">Multi-pass membrane protein</topology>
    </subcellularLocation>
</comment>
<dbReference type="RefSeq" id="WP_091484483.1">
    <property type="nucleotide sequence ID" value="NZ_FOTR01000008.1"/>
</dbReference>